<name>A0A7R9IJW4_9NEOP</name>
<dbReference type="InterPro" id="IPR003169">
    <property type="entry name" value="GYF"/>
</dbReference>
<dbReference type="EMBL" id="OE003045">
    <property type="protein sequence ID" value="CAD7459668.1"/>
    <property type="molecule type" value="Genomic_DNA"/>
</dbReference>
<organism evidence="3">
    <name type="scientific">Timema tahoe</name>
    <dbReference type="NCBI Taxonomy" id="61484"/>
    <lineage>
        <taxon>Eukaryota</taxon>
        <taxon>Metazoa</taxon>
        <taxon>Ecdysozoa</taxon>
        <taxon>Arthropoda</taxon>
        <taxon>Hexapoda</taxon>
        <taxon>Insecta</taxon>
        <taxon>Pterygota</taxon>
        <taxon>Neoptera</taxon>
        <taxon>Polyneoptera</taxon>
        <taxon>Phasmatodea</taxon>
        <taxon>Timematodea</taxon>
        <taxon>Timematoidea</taxon>
        <taxon>Timematidae</taxon>
        <taxon>Timema</taxon>
    </lineage>
</organism>
<dbReference type="PANTHER" id="PTHR13138:SF3">
    <property type="entry name" value="CD2 ANTIGEN CYTOPLASMIC TAIL-BINDING PROTEIN 2"/>
    <property type="match status" value="1"/>
</dbReference>
<dbReference type="AlphaFoldDB" id="A0A7R9IJW4"/>
<gene>
    <name evidence="3" type="ORF">TTEB3V08_LOCUS7617</name>
</gene>
<evidence type="ECO:0000259" key="2">
    <source>
        <dbReference type="PROSITE" id="PS50829"/>
    </source>
</evidence>
<dbReference type="SUPFAM" id="SSF55277">
    <property type="entry name" value="GYF domain"/>
    <property type="match status" value="1"/>
</dbReference>
<dbReference type="Gene3D" id="3.30.1490.40">
    <property type="match status" value="1"/>
</dbReference>
<evidence type="ECO:0000313" key="3">
    <source>
        <dbReference type="EMBL" id="CAD7459668.1"/>
    </source>
</evidence>
<sequence length="143" mass="16087">MGLASRQVLLAQLGTASLISRVLRLGNVWCEVVNADKKSTQSNNRTEAVTLDMYADDFDEKEKARLSEMTQKENQDPDTAGGSREGVGWKLTEHSVEVQGPHPSSQMNTWVEDGKFSEPVWVRRQGQGGSFYSSRRIDFELYM</sequence>
<reference evidence="3" key="1">
    <citation type="submission" date="2020-11" db="EMBL/GenBank/DDBJ databases">
        <authorList>
            <person name="Tran Van P."/>
        </authorList>
    </citation>
    <scope>NUCLEOTIDE SEQUENCE</scope>
</reference>
<evidence type="ECO:0000256" key="1">
    <source>
        <dbReference type="SAM" id="MobiDB-lite"/>
    </source>
</evidence>
<dbReference type="PANTHER" id="PTHR13138">
    <property type="entry name" value="PROTEIN LIN1"/>
    <property type="match status" value="1"/>
</dbReference>
<dbReference type="PROSITE" id="PS50829">
    <property type="entry name" value="GYF"/>
    <property type="match status" value="1"/>
</dbReference>
<feature type="region of interest" description="Disordered" evidence="1">
    <location>
        <begin position="63"/>
        <end position="89"/>
    </location>
</feature>
<proteinExistence type="predicted"/>
<dbReference type="InterPro" id="IPR035445">
    <property type="entry name" value="GYF-like_dom_sf"/>
</dbReference>
<dbReference type="Pfam" id="PF02213">
    <property type="entry name" value="GYF"/>
    <property type="match status" value="1"/>
</dbReference>
<dbReference type="InterPro" id="IPR039905">
    <property type="entry name" value="CD2BP2/Lin1"/>
</dbReference>
<protein>
    <recommendedName>
        <fullName evidence="2">GYF domain-containing protein</fullName>
    </recommendedName>
</protein>
<feature type="domain" description="GYF" evidence="2">
    <location>
        <begin position="86"/>
        <end position="140"/>
    </location>
</feature>
<feature type="compositionally biased region" description="Basic and acidic residues" evidence="1">
    <location>
        <begin position="63"/>
        <end position="75"/>
    </location>
</feature>
<dbReference type="GO" id="GO:0005682">
    <property type="term" value="C:U5 snRNP"/>
    <property type="evidence" value="ECO:0007669"/>
    <property type="project" value="InterPro"/>
</dbReference>
<accession>A0A7R9IJW4</accession>